<sequence length="265" mass="27539">MLEISERNSRTPCFESCEIRLTAIWVFELDPTKAAGAEEFAVFEASGGFFELLRKAETVRPMVRPVCLILVPGIEGRECKSNGGASPMGFYRRRRDGDVDEIRTGIVVDPGDDRLAGLEIEVDLRTPGEVRRRGGGVGAEGVRIDADVVVVDVVELEVLDGVELDGEQVVGGVADGGGVEEAEVLAGLGGGEVARRGDREGQAVAAEAGVLRVDGDGEAGREGEDGAGGGVFEPDRGVVEGVADKPAGFVGELEDSVAADGCGAV</sequence>
<dbReference type="AlphaFoldDB" id="A0A5A7PZQ8"/>
<reference evidence="2" key="1">
    <citation type="journal article" date="2019" name="Curr. Biol.">
        <title>Genome Sequence of Striga asiatica Provides Insight into the Evolution of Plant Parasitism.</title>
        <authorList>
            <person name="Yoshida S."/>
            <person name="Kim S."/>
            <person name="Wafula E.K."/>
            <person name="Tanskanen J."/>
            <person name="Kim Y.M."/>
            <person name="Honaas L."/>
            <person name="Yang Z."/>
            <person name="Spallek T."/>
            <person name="Conn C.E."/>
            <person name="Ichihashi Y."/>
            <person name="Cheong K."/>
            <person name="Cui S."/>
            <person name="Der J.P."/>
            <person name="Gundlach H."/>
            <person name="Jiao Y."/>
            <person name="Hori C."/>
            <person name="Ishida J.K."/>
            <person name="Kasahara H."/>
            <person name="Kiba T."/>
            <person name="Kim M.S."/>
            <person name="Koo N."/>
            <person name="Laohavisit A."/>
            <person name="Lee Y.H."/>
            <person name="Lumba S."/>
            <person name="McCourt P."/>
            <person name="Mortimer J.C."/>
            <person name="Mutuku J.M."/>
            <person name="Nomura T."/>
            <person name="Sasaki-Sekimoto Y."/>
            <person name="Seto Y."/>
            <person name="Wang Y."/>
            <person name="Wakatake T."/>
            <person name="Sakakibara H."/>
            <person name="Demura T."/>
            <person name="Yamaguchi S."/>
            <person name="Yoneyama K."/>
            <person name="Manabe R.I."/>
            <person name="Nelson D.C."/>
            <person name="Schulman A.H."/>
            <person name="Timko M.P."/>
            <person name="dePamphilis C.W."/>
            <person name="Choi D."/>
            <person name="Shirasu K."/>
        </authorList>
    </citation>
    <scope>NUCLEOTIDE SEQUENCE [LARGE SCALE GENOMIC DNA]</scope>
    <source>
        <strain evidence="2">cv. UVA1</strain>
    </source>
</reference>
<evidence type="ECO:0000313" key="1">
    <source>
        <dbReference type="EMBL" id="GER38058.1"/>
    </source>
</evidence>
<keyword evidence="2" id="KW-1185">Reference proteome</keyword>
<dbReference type="Proteomes" id="UP000325081">
    <property type="component" value="Unassembled WGS sequence"/>
</dbReference>
<proteinExistence type="predicted"/>
<gene>
    <name evidence="1" type="ORF">STAS_14513</name>
</gene>
<accession>A0A5A7PZQ8</accession>
<dbReference type="OrthoDB" id="10660459at2759"/>
<name>A0A5A7PZQ8_STRAF</name>
<comment type="caution">
    <text evidence="1">The sequence shown here is derived from an EMBL/GenBank/DDBJ whole genome shotgun (WGS) entry which is preliminary data.</text>
</comment>
<protein>
    <submittedName>
        <fullName evidence="1">E3 ubiquitin-protein ligase HECW2</fullName>
    </submittedName>
</protein>
<dbReference type="EMBL" id="BKCP01005439">
    <property type="protein sequence ID" value="GER38058.1"/>
    <property type="molecule type" value="Genomic_DNA"/>
</dbReference>
<evidence type="ECO:0000313" key="2">
    <source>
        <dbReference type="Proteomes" id="UP000325081"/>
    </source>
</evidence>
<organism evidence="1 2">
    <name type="scientific">Striga asiatica</name>
    <name type="common">Asiatic witchweed</name>
    <name type="synonym">Buchnera asiatica</name>
    <dbReference type="NCBI Taxonomy" id="4170"/>
    <lineage>
        <taxon>Eukaryota</taxon>
        <taxon>Viridiplantae</taxon>
        <taxon>Streptophyta</taxon>
        <taxon>Embryophyta</taxon>
        <taxon>Tracheophyta</taxon>
        <taxon>Spermatophyta</taxon>
        <taxon>Magnoliopsida</taxon>
        <taxon>eudicotyledons</taxon>
        <taxon>Gunneridae</taxon>
        <taxon>Pentapetalae</taxon>
        <taxon>asterids</taxon>
        <taxon>lamiids</taxon>
        <taxon>Lamiales</taxon>
        <taxon>Orobanchaceae</taxon>
        <taxon>Buchnereae</taxon>
        <taxon>Striga</taxon>
    </lineage>
</organism>